<evidence type="ECO:0000256" key="10">
    <source>
        <dbReference type="ARBA" id="ARBA00023136"/>
    </source>
</evidence>
<dbReference type="Pfam" id="PF02163">
    <property type="entry name" value="Peptidase_M50"/>
    <property type="match status" value="1"/>
</dbReference>
<dbReference type="Proteomes" id="UP000054877">
    <property type="component" value="Unassembled WGS sequence"/>
</dbReference>
<dbReference type="CDD" id="cd23081">
    <property type="entry name" value="cpPDZ_EcRseP-like"/>
    <property type="match status" value="1"/>
</dbReference>
<dbReference type="OrthoDB" id="9782003at2"/>
<dbReference type="GO" id="GO:0004222">
    <property type="term" value="F:metalloendopeptidase activity"/>
    <property type="evidence" value="ECO:0007669"/>
    <property type="project" value="InterPro"/>
</dbReference>
<keyword evidence="6 11" id="KW-0378">Hydrolase</keyword>
<dbReference type="RefSeq" id="WP_058482247.1">
    <property type="nucleotide sequence ID" value="NZ_CAAAII010000011.1"/>
</dbReference>
<gene>
    <name evidence="13" type="primary">ecfE</name>
    <name evidence="13" type="ORF">Lspi_0299</name>
</gene>
<dbReference type="STRING" id="452.Lspi_0299"/>
<evidence type="ECO:0000256" key="8">
    <source>
        <dbReference type="ARBA" id="ARBA00022989"/>
    </source>
</evidence>
<sequence>MVLTLVYFILALLLLITVHEYGHFIVARWCGVKVLRFSFGFGKVLARWKDKKGTEFVWSLLPLGGYVKMLDEAEGEVPPNERHLAFNNKSVWVRIAVVIAGPLFNFLFAFLALWLVLVIGIRSLAPMIEDVKPNSLAAKAGLQANEEILALNDQKIRSWRDFQYALLPNIGSDETVVIQVKSMTDNQKRTVILPLANWRLDSKKPDLLASLGIVPFIPTIPPVIGEVVKDSPAQLAGLQSHDLINAVDGKPLNDWLELVELVRTRPDQRLTLSINRKGRFITLSVLTGSHLNNGVQEGFLGVRSQKVNWPKTWLRVQREGPLDAIGTALKQTYGLTETTFALIGRFITGKLALQSISGPVGIAQGAGESGRSGLAYYLSFLALVSISLGVLNILPIPMLDGGHLLYYLIEIIRRRPLSEEVKTAGLYIGLAFLIALMLLALSNDISRLAG</sequence>
<evidence type="ECO:0000256" key="6">
    <source>
        <dbReference type="ARBA" id="ARBA00022801"/>
    </source>
</evidence>
<dbReference type="EC" id="3.4.24.-" evidence="11"/>
<dbReference type="Pfam" id="PF17820">
    <property type="entry name" value="PDZ_6"/>
    <property type="match status" value="2"/>
</dbReference>
<dbReference type="InterPro" id="IPR041489">
    <property type="entry name" value="PDZ_6"/>
</dbReference>
<keyword evidence="7 11" id="KW-0862">Zinc</keyword>
<dbReference type="PATRIC" id="fig|452.5.peg.332"/>
<accession>A0A0W0Z9T5</accession>
<keyword evidence="5 11" id="KW-0812">Transmembrane</keyword>
<dbReference type="AlphaFoldDB" id="A0A0W0Z9T5"/>
<comment type="caution">
    <text evidence="13">The sequence shown here is derived from an EMBL/GenBank/DDBJ whole genome shotgun (WGS) entry which is preliminary data.</text>
</comment>
<dbReference type="PANTHER" id="PTHR42837">
    <property type="entry name" value="REGULATOR OF SIGMA-E PROTEASE RSEP"/>
    <property type="match status" value="1"/>
</dbReference>
<dbReference type="PANTHER" id="PTHR42837:SF2">
    <property type="entry name" value="MEMBRANE METALLOPROTEASE ARASP2, CHLOROPLASTIC-RELATED"/>
    <property type="match status" value="1"/>
</dbReference>
<evidence type="ECO:0000256" key="5">
    <source>
        <dbReference type="ARBA" id="ARBA00022692"/>
    </source>
</evidence>
<evidence type="ECO:0000313" key="14">
    <source>
        <dbReference type="Proteomes" id="UP000054877"/>
    </source>
</evidence>
<feature type="domain" description="PDZ" evidence="12">
    <location>
        <begin position="112"/>
        <end position="184"/>
    </location>
</feature>
<feature type="transmembrane region" description="Helical" evidence="11">
    <location>
        <begin position="424"/>
        <end position="441"/>
    </location>
</feature>
<dbReference type="InterPro" id="IPR008915">
    <property type="entry name" value="Peptidase_M50"/>
</dbReference>
<evidence type="ECO:0000256" key="3">
    <source>
        <dbReference type="ARBA" id="ARBA00007931"/>
    </source>
</evidence>
<dbReference type="CDD" id="cd06163">
    <property type="entry name" value="S2P-M50_PDZ_RseP-like"/>
    <property type="match status" value="2"/>
</dbReference>
<keyword evidence="4 13" id="KW-0645">Protease</keyword>
<protein>
    <recommendedName>
        <fullName evidence="11">Zinc metalloprotease</fullName>
        <ecNumber evidence="11">3.4.24.-</ecNumber>
    </recommendedName>
</protein>
<name>A0A0W0Z9T5_LEGSP</name>
<dbReference type="Gene3D" id="2.30.42.10">
    <property type="match status" value="2"/>
</dbReference>
<dbReference type="EMBL" id="LNYX01000004">
    <property type="protein sequence ID" value="KTD65880.1"/>
    <property type="molecule type" value="Genomic_DNA"/>
</dbReference>
<dbReference type="GO" id="GO:0006508">
    <property type="term" value="P:proteolysis"/>
    <property type="evidence" value="ECO:0007669"/>
    <property type="project" value="UniProtKB-KW"/>
</dbReference>
<reference evidence="13 14" key="1">
    <citation type="submission" date="2015-11" db="EMBL/GenBank/DDBJ databases">
        <title>Genomic analysis of 38 Legionella species identifies large and diverse effector repertoires.</title>
        <authorList>
            <person name="Burstein D."/>
            <person name="Amaro F."/>
            <person name="Zusman T."/>
            <person name="Lifshitz Z."/>
            <person name="Cohen O."/>
            <person name="Gilbert J.A."/>
            <person name="Pupko T."/>
            <person name="Shuman H.A."/>
            <person name="Segal G."/>
        </authorList>
    </citation>
    <scope>NUCLEOTIDE SEQUENCE [LARGE SCALE GENOMIC DNA]</scope>
    <source>
        <strain evidence="13 14">Mt.St.Helens-9</strain>
    </source>
</reference>
<evidence type="ECO:0000256" key="7">
    <source>
        <dbReference type="ARBA" id="ARBA00022833"/>
    </source>
</evidence>
<comment type="similarity">
    <text evidence="3 11">Belongs to the peptidase M50B family.</text>
</comment>
<evidence type="ECO:0000256" key="4">
    <source>
        <dbReference type="ARBA" id="ARBA00022670"/>
    </source>
</evidence>
<comment type="subcellular location">
    <subcellularLocation>
        <location evidence="2">Membrane</location>
        <topology evidence="2">Multi-pass membrane protein</topology>
    </subcellularLocation>
</comment>
<evidence type="ECO:0000256" key="9">
    <source>
        <dbReference type="ARBA" id="ARBA00023049"/>
    </source>
</evidence>
<comment type="cofactor">
    <cofactor evidence="1 11">
        <name>Zn(2+)</name>
        <dbReference type="ChEBI" id="CHEBI:29105"/>
    </cofactor>
</comment>
<dbReference type="InterPro" id="IPR036034">
    <property type="entry name" value="PDZ_sf"/>
</dbReference>
<feature type="transmembrane region" description="Helical" evidence="11">
    <location>
        <begin position="91"/>
        <end position="117"/>
    </location>
</feature>
<evidence type="ECO:0000256" key="11">
    <source>
        <dbReference type="RuleBase" id="RU362031"/>
    </source>
</evidence>
<evidence type="ECO:0000313" key="13">
    <source>
        <dbReference type="EMBL" id="KTD65880.1"/>
    </source>
</evidence>
<dbReference type="GO" id="GO:0016020">
    <property type="term" value="C:membrane"/>
    <property type="evidence" value="ECO:0007669"/>
    <property type="project" value="UniProtKB-SubCell"/>
</dbReference>
<dbReference type="InterPro" id="IPR004387">
    <property type="entry name" value="Pept_M50_Zn"/>
</dbReference>
<keyword evidence="11" id="KW-0479">Metal-binding</keyword>
<feature type="transmembrane region" description="Helical" evidence="11">
    <location>
        <begin position="374"/>
        <end position="396"/>
    </location>
</feature>
<keyword evidence="9 11" id="KW-0482">Metalloprotease</keyword>
<organism evidence="13 14">
    <name type="scientific">Legionella spiritensis</name>
    <dbReference type="NCBI Taxonomy" id="452"/>
    <lineage>
        <taxon>Bacteria</taxon>
        <taxon>Pseudomonadati</taxon>
        <taxon>Pseudomonadota</taxon>
        <taxon>Gammaproteobacteria</taxon>
        <taxon>Legionellales</taxon>
        <taxon>Legionellaceae</taxon>
        <taxon>Legionella</taxon>
    </lineage>
</organism>
<evidence type="ECO:0000256" key="2">
    <source>
        <dbReference type="ARBA" id="ARBA00004141"/>
    </source>
</evidence>
<dbReference type="GO" id="GO:0046872">
    <property type="term" value="F:metal ion binding"/>
    <property type="evidence" value="ECO:0007669"/>
    <property type="project" value="UniProtKB-KW"/>
</dbReference>
<dbReference type="SUPFAM" id="SSF50156">
    <property type="entry name" value="PDZ domain-like"/>
    <property type="match status" value="2"/>
</dbReference>
<keyword evidence="14" id="KW-1185">Reference proteome</keyword>
<evidence type="ECO:0000256" key="1">
    <source>
        <dbReference type="ARBA" id="ARBA00001947"/>
    </source>
</evidence>
<dbReference type="SMART" id="SM00228">
    <property type="entry name" value="PDZ"/>
    <property type="match status" value="2"/>
</dbReference>
<keyword evidence="10 11" id="KW-0472">Membrane</keyword>
<keyword evidence="8 11" id="KW-1133">Transmembrane helix</keyword>
<feature type="domain" description="PDZ" evidence="12">
    <location>
        <begin position="209"/>
        <end position="278"/>
    </location>
</feature>
<evidence type="ECO:0000259" key="12">
    <source>
        <dbReference type="SMART" id="SM00228"/>
    </source>
</evidence>
<proteinExistence type="inferred from homology"/>
<dbReference type="InterPro" id="IPR001478">
    <property type="entry name" value="PDZ"/>
</dbReference>
<dbReference type="NCBIfam" id="TIGR00054">
    <property type="entry name" value="RIP metalloprotease RseP"/>
    <property type="match status" value="1"/>
</dbReference>